<sequence>MDPVRSDHATEDVYSVYVNHEEIPAAEAAEFRVHIEKLHLYTFQVNRYWYFLRCCVKLLYDDIWNKWKALGESERREVLQDAAILHGRMDLAKHHRPDIEGIEKPPGYEDVETFATQACFMWPYLTEEDLAFGDTFLTYIYHRGQRHYDDYRHADLQSTRGGRGKPNFTPFLSSEGAVVKPAMAKKIMVGFKPFSQDAVAFVKENAKDRPIEFFFTMFVDRIQRGPLGPHALGKFSFEDALRISMVQSRVYGYLCAVCTILMQDSLKDHEFENGVKEPSEFLPECRKIRNEAFSKGLSNYTSQCDLTPPEERHDRFLRDDMVPVLADLRIQAAYGPPGNIQWDSLDELIEMNVSNARATLHQLRDDPGIFEDALRQERVDLHPSRWVTLGPSKGEFANEEFGTWRDALKSRITNAVKDYERWADLYDAFSKLRNTHAEVEHQLGPAAHDVDYWSAAQRLNGALYAFHYRAEQYSELVVKDLEDFVSRSWFFRDYIQRNRSGKLVLKDTLGIAEEAGRKEIYRKLLKLLTNDRVQFGLSGLLDNLERALQSGKDDDAENTKTNYLPPRVQSILGDLGVFAECLNQVESWQPWATLLLSDWNWGKMGPLRDEVEEREKVLSDLSGSNRPWSVLCKVALPRPGTFDYPTHEERTAEVVRQIRSAEDLLDKFWQKFMEELGPGPRNQNAFPEKTLELLSETPWRMPAWETLEDEENGEIKETMKEELQEEGEEQEEDQEEETDIPMTATPPAAAETESSGPKTPSPKRPRDDDEPPEQSPPKKQKGAKANKQRGGKQKTGKQKGKQKPGKQGAGKQGAGKHVGKQPGKDSPEPVIAKIKVSEDTLESLGYLFHVPEKKGGGGQLSWRNFRRMMGDIGFAQLSSSGGSATLWKPTDPAFLATVPKMKRGQTRIDKPHPENKIPPKWARQWGQKLRSTYMWDINSFELRS</sequence>
<organism evidence="2 3">
    <name type="scientific">Coniochaeta hoffmannii</name>
    <dbReference type="NCBI Taxonomy" id="91930"/>
    <lineage>
        <taxon>Eukaryota</taxon>
        <taxon>Fungi</taxon>
        <taxon>Dikarya</taxon>
        <taxon>Ascomycota</taxon>
        <taxon>Pezizomycotina</taxon>
        <taxon>Sordariomycetes</taxon>
        <taxon>Sordariomycetidae</taxon>
        <taxon>Coniochaetales</taxon>
        <taxon>Coniochaetaceae</taxon>
        <taxon>Coniochaeta</taxon>
    </lineage>
</organism>
<evidence type="ECO:0000256" key="1">
    <source>
        <dbReference type="SAM" id="MobiDB-lite"/>
    </source>
</evidence>
<dbReference type="PANTHER" id="PTHR40788:SF2">
    <property type="entry name" value="CLR5 DOMAIN-CONTAINING PROTEIN"/>
    <property type="match status" value="1"/>
</dbReference>
<name>A0AA38RRR5_9PEZI</name>
<reference evidence="2" key="1">
    <citation type="submission" date="2022-07" db="EMBL/GenBank/DDBJ databases">
        <title>Fungi with potential for degradation of polypropylene.</title>
        <authorList>
            <person name="Gostincar C."/>
        </authorList>
    </citation>
    <scope>NUCLEOTIDE SEQUENCE</scope>
    <source>
        <strain evidence="2">EXF-13287</strain>
    </source>
</reference>
<dbReference type="PANTHER" id="PTHR40788">
    <property type="entry name" value="CLR5 DOMAIN-CONTAINING PROTEIN-RELATED"/>
    <property type="match status" value="1"/>
</dbReference>
<accession>A0AA38RRR5</accession>
<proteinExistence type="predicted"/>
<dbReference type="EMBL" id="JANBVN010000097">
    <property type="protein sequence ID" value="KAJ9144769.1"/>
    <property type="molecule type" value="Genomic_DNA"/>
</dbReference>
<protein>
    <submittedName>
        <fullName evidence="2">Uncharacterized protein</fullName>
    </submittedName>
</protein>
<gene>
    <name evidence="2" type="ORF">NKR19_g6351</name>
</gene>
<evidence type="ECO:0000313" key="2">
    <source>
        <dbReference type="EMBL" id="KAJ9144769.1"/>
    </source>
</evidence>
<dbReference type="Proteomes" id="UP001174691">
    <property type="component" value="Unassembled WGS sequence"/>
</dbReference>
<keyword evidence="3" id="KW-1185">Reference proteome</keyword>
<feature type="compositionally biased region" description="Basic residues" evidence="1">
    <location>
        <begin position="778"/>
        <end position="804"/>
    </location>
</feature>
<evidence type="ECO:0000313" key="3">
    <source>
        <dbReference type="Proteomes" id="UP001174691"/>
    </source>
</evidence>
<feature type="compositionally biased region" description="Low complexity" evidence="1">
    <location>
        <begin position="743"/>
        <end position="753"/>
    </location>
</feature>
<feature type="compositionally biased region" description="Acidic residues" evidence="1">
    <location>
        <begin position="723"/>
        <end position="739"/>
    </location>
</feature>
<comment type="caution">
    <text evidence="2">The sequence shown here is derived from an EMBL/GenBank/DDBJ whole genome shotgun (WGS) entry which is preliminary data.</text>
</comment>
<feature type="region of interest" description="Disordered" evidence="1">
    <location>
        <begin position="721"/>
        <end position="830"/>
    </location>
</feature>
<dbReference type="AlphaFoldDB" id="A0AA38RRR5"/>